<sequence>MLSSYLALRTRSKKKSLPMTEGLVKAEACSSPPICAIEVLLLRTMMTSEPHISMRTAGHMVLGDLSHGQLFVKSVISPIATWSCTKTLRVRSKASRFCFLF</sequence>
<dbReference type="EMBL" id="KN847551">
    <property type="protein sequence ID" value="KIW02079.1"/>
    <property type="molecule type" value="Genomic_DNA"/>
</dbReference>
<organism evidence="1 2">
    <name type="scientific">Verruconis gallopava</name>
    <dbReference type="NCBI Taxonomy" id="253628"/>
    <lineage>
        <taxon>Eukaryota</taxon>
        <taxon>Fungi</taxon>
        <taxon>Dikarya</taxon>
        <taxon>Ascomycota</taxon>
        <taxon>Pezizomycotina</taxon>
        <taxon>Dothideomycetes</taxon>
        <taxon>Pleosporomycetidae</taxon>
        <taxon>Venturiales</taxon>
        <taxon>Sympoventuriaceae</taxon>
        <taxon>Verruconis</taxon>
    </lineage>
</organism>
<dbReference type="GeneID" id="27314546"/>
<dbReference type="InParanoid" id="A0A0D2ASD5"/>
<reference evidence="1 2" key="1">
    <citation type="submission" date="2015-01" db="EMBL/GenBank/DDBJ databases">
        <title>The Genome Sequence of Ochroconis gallopava CBS43764.</title>
        <authorList>
            <consortium name="The Broad Institute Genomics Platform"/>
            <person name="Cuomo C."/>
            <person name="de Hoog S."/>
            <person name="Gorbushina A."/>
            <person name="Stielow B."/>
            <person name="Teixiera M."/>
            <person name="Abouelleil A."/>
            <person name="Chapman S.B."/>
            <person name="Priest M."/>
            <person name="Young S.K."/>
            <person name="Wortman J."/>
            <person name="Nusbaum C."/>
            <person name="Birren B."/>
        </authorList>
    </citation>
    <scope>NUCLEOTIDE SEQUENCE [LARGE SCALE GENOMIC DNA]</scope>
    <source>
        <strain evidence="1 2">CBS 43764</strain>
    </source>
</reference>
<dbReference type="RefSeq" id="XP_016211948.1">
    <property type="nucleotide sequence ID" value="XM_016360236.1"/>
</dbReference>
<dbReference type="AlphaFoldDB" id="A0A0D2ASD5"/>
<accession>A0A0D2ASD5</accession>
<gene>
    <name evidence="1" type="ORF">PV09_06573</name>
</gene>
<dbReference type="VEuPathDB" id="FungiDB:PV09_06573"/>
<dbReference type="HOGENOM" id="CLU_2293863_0_0_1"/>
<keyword evidence="2" id="KW-1185">Reference proteome</keyword>
<proteinExistence type="predicted"/>
<dbReference type="Proteomes" id="UP000053259">
    <property type="component" value="Unassembled WGS sequence"/>
</dbReference>
<evidence type="ECO:0000313" key="1">
    <source>
        <dbReference type="EMBL" id="KIW02079.1"/>
    </source>
</evidence>
<evidence type="ECO:0000313" key="2">
    <source>
        <dbReference type="Proteomes" id="UP000053259"/>
    </source>
</evidence>
<name>A0A0D2ASD5_9PEZI</name>
<protein>
    <submittedName>
        <fullName evidence="1">Uncharacterized protein</fullName>
    </submittedName>
</protein>